<dbReference type="KEGG" id="fri:FraEuI1c_3594"/>
<feature type="region of interest" description="Disordered" evidence="1">
    <location>
        <begin position="60"/>
        <end position="105"/>
    </location>
</feature>
<dbReference type="STRING" id="298654.FraEuI1c_3594"/>
<dbReference type="EMBL" id="CP002299">
    <property type="protein sequence ID" value="ADP81601.1"/>
    <property type="molecule type" value="Genomic_DNA"/>
</dbReference>
<dbReference type="InParanoid" id="E3J0H2"/>
<evidence type="ECO:0000256" key="1">
    <source>
        <dbReference type="SAM" id="MobiDB-lite"/>
    </source>
</evidence>
<dbReference type="HOGENOM" id="CLU_030428_1_0_11"/>
<protein>
    <submittedName>
        <fullName evidence="2">Uncharacterized protein</fullName>
    </submittedName>
</protein>
<dbReference type="eggNOG" id="ENOG502ZB6H">
    <property type="taxonomic scope" value="Bacteria"/>
</dbReference>
<feature type="compositionally biased region" description="Pro residues" evidence="1">
    <location>
        <begin position="504"/>
        <end position="514"/>
    </location>
</feature>
<dbReference type="AlphaFoldDB" id="E3J0H2"/>
<organism evidence="2 3">
    <name type="scientific">Pseudofrankia inefficax (strain DSM 45817 / CECT 9037 / DDB 130130 / EuI1c)</name>
    <name type="common">Frankia inefficax</name>
    <dbReference type="NCBI Taxonomy" id="298654"/>
    <lineage>
        <taxon>Bacteria</taxon>
        <taxon>Bacillati</taxon>
        <taxon>Actinomycetota</taxon>
        <taxon>Actinomycetes</taxon>
        <taxon>Frankiales</taxon>
        <taxon>Frankiaceae</taxon>
        <taxon>Pseudofrankia</taxon>
    </lineage>
</organism>
<accession>E3J0H2</accession>
<keyword evidence="3" id="KW-1185">Reference proteome</keyword>
<feature type="compositionally biased region" description="Low complexity" evidence="1">
    <location>
        <begin position="70"/>
        <end position="84"/>
    </location>
</feature>
<reference evidence="2 3" key="1">
    <citation type="submission" date="2010-10" db="EMBL/GenBank/DDBJ databases">
        <title>Complete sequence of Frankia sp. EuI1c.</title>
        <authorList>
            <consortium name="US DOE Joint Genome Institute"/>
            <person name="Lucas S."/>
            <person name="Copeland A."/>
            <person name="Lapidus A."/>
            <person name="Cheng J.-F."/>
            <person name="Bruce D."/>
            <person name="Goodwin L."/>
            <person name="Pitluck S."/>
            <person name="Chertkov O."/>
            <person name="Detter J.C."/>
            <person name="Han C."/>
            <person name="Tapia R."/>
            <person name="Land M."/>
            <person name="Hauser L."/>
            <person name="Jeffries C."/>
            <person name="Kyrpides N."/>
            <person name="Ivanova N."/>
            <person name="Mikhailova N."/>
            <person name="Beauchemin N."/>
            <person name="Sen A."/>
            <person name="Sur S.A."/>
            <person name="Gtari M."/>
            <person name="Wall L."/>
            <person name="Tisa L."/>
            <person name="Woyke T."/>
        </authorList>
    </citation>
    <scope>NUCLEOTIDE SEQUENCE [LARGE SCALE GENOMIC DNA]</scope>
    <source>
        <strain evidence="3">DSM 45817 / CECT 9037 / EuI1c</strain>
    </source>
</reference>
<gene>
    <name evidence="2" type="ordered locus">FraEuI1c_3594</name>
</gene>
<feature type="compositionally biased region" description="Pro residues" evidence="1">
    <location>
        <begin position="85"/>
        <end position="99"/>
    </location>
</feature>
<proteinExistence type="predicted"/>
<feature type="region of interest" description="Disordered" evidence="1">
    <location>
        <begin position="481"/>
        <end position="530"/>
    </location>
</feature>
<dbReference type="Proteomes" id="UP000002484">
    <property type="component" value="Chromosome"/>
</dbReference>
<sequence>MSSSAQRRSLSGRSACAFMATVYRARTSQVTIPGRVVVALAGLLALALVTAGCQPNGIPIQSGPGGTVHPSGTPAPSGSSTPTSTPSPTPTGTPTPSPPSTNCTLIVPANPLSAAGLSTPYQMTATDPTAGPCHEANIAQSAFVQGAILTPGGNLTLYDPLVIDAGTQPAVPPAMAQVPQGATVALWFGFNGDNLTIRSADGTNSLAQGNCVNGLNGSIFGQFADCNAAAFFQSANALIRAGTLRVPAVGQAKDGLPCPTVRDFSVIDQDQSDNVTAQYLALPNGQTAQRNAAAVAAMGNNTVDLANASDNLLLDVFILPTLGCAPWTQPNGANDGQAESSLPLNELQAMVFQAAPVALVPLNNPMTLVNNNQSAAKTNLYRAGVDQPQIGAGASGDGATYCTNLFNDPRGIRRVFAGQTIFAAGPSPDQATGTNLFTFLAARANESFDNLSCASYGLTNPITLTLDGNGVVTAATIAPATGVPATTPAPSTVPASPTATRSPTRPPTTRPAPPRNGRHQVGMRGRFRNW</sequence>
<evidence type="ECO:0000313" key="3">
    <source>
        <dbReference type="Proteomes" id="UP000002484"/>
    </source>
</evidence>
<feature type="compositionally biased region" description="Low complexity" evidence="1">
    <location>
        <begin position="481"/>
        <end position="503"/>
    </location>
</feature>
<evidence type="ECO:0000313" key="2">
    <source>
        <dbReference type="EMBL" id="ADP81601.1"/>
    </source>
</evidence>
<name>E3J0H2_PSEI1</name>